<feature type="region of interest" description="Disordered" evidence="1">
    <location>
        <begin position="225"/>
        <end position="248"/>
    </location>
</feature>
<keyword evidence="4" id="KW-1185">Reference proteome</keyword>
<dbReference type="OrthoDB" id="295078at2759"/>
<dbReference type="SUPFAM" id="SSF50729">
    <property type="entry name" value="PH domain-like"/>
    <property type="match status" value="2"/>
</dbReference>
<dbReference type="SMART" id="SM00462">
    <property type="entry name" value="PTB"/>
    <property type="match status" value="2"/>
</dbReference>
<dbReference type="InterPro" id="IPR021785">
    <property type="entry name" value="DUF3350"/>
</dbReference>
<dbReference type="Proteomes" id="UP000242188">
    <property type="component" value="Unassembled WGS sequence"/>
</dbReference>
<dbReference type="InterPro" id="IPR006020">
    <property type="entry name" value="PTB/PI_dom"/>
</dbReference>
<comment type="caution">
    <text evidence="3">The sequence shown here is derived from an EMBL/GenBank/DDBJ whole genome shotgun (WGS) entry which is preliminary data.</text>
</comment>
<feature type="compositionally biased region" description="Low complexity" evidence="1">
    <location>
        <begin position="556"/>
        <end position="574"/>
    </location>
</feature>
<evidence type="ECO:0000259" key="2">
    <source>
        <dbReference type="PROSITE" id="PS01179"/>
    </source>
</evidence>
<feature type="domain" description="PID" evidence="2">
    <location>
        <begin position="14"/>
        <end position="127"/>
    </location>
</feature>
<proteinExistence type="predicted"/>
<dbReference type="PROSITE" id="PS01179">
    <property type="entry name" value="PID"/>
    <property type="match status" value="1"/>
</dbReference>
<dbReference type="CDD" id="cd00934">
    <property type="entry name" value="PTB"/>
    <property type="match status" value="1"/>
</dbReference>
<feature type="region of interest" description="Disordered" evidence="1">
    <location>
        <begin position="546"/>
        <end position="692"/>
    </location>
</feature>
<evidence type="ECO:0000313" key="4">
    <source>
        <dbReference type="Proteomes" id="UP000242188"/>
    </source>
</evidence>
<feature type="compositionally biased region" description="Polar residues" evidence="1">
    <location>
        <begin position="233"/>
        <end position="243"/>
    </location>
</feature>
<reference evidence="3 4" key="1">
    <citation type="journal article" date="2017" name="Nat. Ecol. Evol.">
        <title>Scallop genome provides insights into evolution of bilaterian karyotype and development.</title>
        <authorList>
            <person name="Wang S."/>
            <person name="Zhang J."/>
            <person name="Jiao W."/>
            <person name="Li J."/>
            <person name="Xun X."/>
            <person name="Sun Y."/>
            <person name="Guo X."/>
            <person name="Huan P."/>
            <person name="Dong B."/>
            <person name="Zhang L."/>
            <person name="Hu X."/>
            <person name="Sun X."/>
            <person name="Wang J."/>
            <person name="Zhao C."/>
            <person name="Wang Y."/>
            <person name="Wang D."/>
            <person name="Huang X."/>
            <person name="Wang R."/>
            <person name="Lv J."/>
            <person name="Li Y."/>
            <person name="Zhang Z."/>
            <person name="Liu B."/>
            <person name="Lu W."/>
            <person name="Hui Y."/>
            <person name="Liang J."/>
            <person name="Zhou Z."/>
            <person name="Hou R."/>
            <person name="Li X."/>
            <person name="Liu Y."/>
            <person name="Li H."/>
            <person name="Ning X."/>
            <person name="Lin Y."/>
            <person name="Zhao L."/>
            <person name="Xing Q."/>
            <person name="Dou J."/>
            <person name="Li Y."/>
            <person name="Mao J."/>
            <person name="Guo H."/>
            <person name="Dou H."/>
            <person name="Li T."/>
            <person name="Mu C."/>
            <person name="Jiang W."/>
            <person name="Fu Q."/>
            <person name="Fu X."/>
            <person name="Miao Y."/>
            <person name="Liu J."/>
            <person name="Yu Q."/>
            <person name="Li R."/>
            <person name="Liao H."/>
            <person name="Li X."/>
            <person name="Kong Y."/>
            <person name="Jiang Z."/>
            <person name="Chourrout D."/>
            <person name="Li R."/>
            <person name="Bao Z."/>
        </authorList>
    </citation>
    <scope>NUCLEOTIDE SEQUENCE [LARGE SCALE GENOMIC DNA]</scope>
    <source>
        <strain evidence="3 4">PY_sf001</strain>
    </source>
</reference>
<dbReference type="Gene3D" id="2.30.29.30">
    <property type="entry name" value="Pleckstrin-homology domain (PH domain)/Phosphotyrosine-binding domain (PTB)"/>
    <property type="match status" value="2"/>
</dbReference>
<name>A0A210Q251_MIZYE</name>
<accession>A0A210Q251</accession>
<dbReference type="EMBL" id="NEDP02005215">
    <property type="protein sequence ID" value="OWF42838.1"/>
    <property type="molecule type" value="Genomic_DNA"/>
</dbReference>
<dbReference type="STRING" id="6573.A0A210Q251"/>
<feature type="region of interest" description="Disordered" evidence="1">
    <location>
        <begin position="709"/>
        <end position="743"/>
    </location>
</feature>
<dbReference type="Pfam" id="PF00640">
    <property type="entry name" value="PID"/>
    <property type="match status" value="2"/>
</dbReference>
<feature type="region of interest" description="Disordered" evidence="1">
    <location>
        <begin position="179"/>
        <end position="209"/>
    </location>
</feature>
<gene>
    <name evidence="3" type="ORF">KP79_PYT02004</name>
</gene>
<protein>
    <submittedName>
        <fullName evidence="3">TBC1 domain family member 4</fullName>
    </submittedName>
</protein>
<feature type="compositionally biased region" description="Basic and acidic residues" evidence="1">
    <location>
        <begin position="179"/>
        <end position="193"/>
    </location>
</feature>
<dbReference type="InterPro" id="IPR011993">
    <property type="entry name" value="PH-like_dom_sf"/>
</dbReference>
<dbReference type="AlphaFoldDB" id="A0A210Q251"/>
<feature type="compositionally biased region" description="Polar residues" evidence="1">
    <location>
        <begin position="669"/>
        <end position="686"/>
    </location>
</feature>
<evidence type="ECO:0000313" key="3">
    <source>
        <dbReference type="EMBL" id="OWF42838.1"/>
    </source>
</evidence>
<feature type="compositionally biased region" description="Basic and acidic residues" evidence="1">
    <location>
        <begin position="635"/>
        <end position="646"/>
    </location>
</feature>
<sequence length="776" mass="87690">MSVEETMASRRNTFIVMYLGNAILDRRYPPQFVMPWVMAEVKRRKEAFKEIRLDVMTHVLRATGCLDNTIVFEHTLPSLSKFAKTHQDACCFAYLTRHDLYCDYECHVFLAHNEAMVPELFSSIQEATRRDITIDMVETKAPEPAKAFYEVMYVGRAKLNTKKITCVHIDELCHKLSEKEKERKQRQEEQNERRQRHASGASVKSLPASLDEVVSVTENELGAQNERLRGSTIHINSPSSSADDLSGCSDGISSSENVLENSGHFSHSYSAEGLSGSGDSREEICDLVTRDHLSHSNSADLDQGQKELHVHFSDSHHCESSKDNPNKTMLFCLGASDISLISLDKKSTILDRRFKDISSVSQGKERPEVFGFIVREKGNTFICYILKCHSCSVVDEIMAVLRSAFQSAYEQNRQQICQMCPLHQLHRLCQEINNLSAHDAYELLVRRIQNLPERDTALVHNILKIENPQSYDEMVEVVMIGLRKLCENKQKEHSHISDSKMAHKTEFNLLEGKGKAALALDNLKNRCKKSLAHSFDNLLGRKKDEAREAFRQRSGTADSDSSMTRSMDSSATSTPEASPMPSPAFTKDVHFQFPTGPPVPVETTPPSSPKLGRPRSSTVGAMPDATLKSRYNNKGHLETPQEDFKQHASRRASTNSPMKQMFLFVGSGSRRNTPPSSTDTNGTPHNYTPKRRGSWRQAIFNRVVTPARAPISPTLPEKQEEVTVKEEEEEEEEEKPHLSQQEIRSLWKKAILQTLLLIRMEKEKQDIKGEGSLCGR</sequence>
<dbReference type="Pfam" id="PF11830">
    <property type="entry name" value="DUF3350"/>
    <property type="match status" value="1"/>
</dbReference>
<organism evidence="3 4">
    <name type="scientific">Mizuhopecten yessoensis</name>
    <name type="common">Japanese scallop</name>
    <name type="synonym">Patinopecten yessoensis</name>
    <dbReference type="NCBI Taxonomy" id="6573"/>
    <lineage>
        <taxon>Eukaryota</taxon>
        <taxon>Metazoa</taxon>
        <taxon>Spiralia</taxon>
        <taxon>Lophotrochozoa</taxon>
        <taxon>Mollusca</taxon>
        <taxon>Bivalvia</taxon>
        <taxon>Autobranchia</taxon>
        <taxon>Pteriomorphia</taxon>
        <taxon>Pectinida</taxon>
        <taxon>Pectinoidea</taxon>
        <taxon>Pectinidae</taxon>
        <taxon>Mizuhopecten</taxon>
    </lineage>
</organism>
<evidence type="ECO:0000256" key="1">
    <source>
        <dbReference type="SAM" id="MobiDB-lite"/>
    </source>
</evidence>